<dbReference type="AlphaFoldDB" id="A0A914L7I9"/>
<proteinExistence type="predicted"/>
<reference evidence="3" key="1">
    <citation type="submission" date="2022-11" db="UniProtKB">
        <authorList>
            <consortium name="WormBaseParasite"/>
        </authorList>
    </citation>
    <scope>IDENTIFICATION</scope>
</reference>
<dbReference type="WBParaSite" id="Minc3s00261g08871">
    <property type="protein sequence ID" value="Minc3s00261g08871"/>
    <property type="gene ID" value="Minc3s00261g08871"/>
</dbReference>
<sequence>MSADVTGSDPEVRSETVQTEESLFTTLAVSDEEDGSTVEYDDTIENMPSDKKIMNIESVKEKQKKGAAEKEMTTNPPEDKKK</sequence>
<keyword evidence="2" id="KW-1185">Reference proteome</keyword>
<evidence type="ECO:0000313" key="3">
    <source>
        <dbReference type="WBParaSite" id="Minc3s00261g08871"/>
    </source>
</evidence>
<organism evidence="2 3">
    <name type="scientific">Meloidogyne incognita</name>
    <name type="common">Southern root-knot nematode worm</name>
    <name type="synonym">Oxyuris incognita</name>
    <dbReference type="NCBI Taxonomy" id="6306"/>
    <lineage>
        <taxon>Eukaryota</taxon>
        <taxon>Metazoa</taxon>
        <taxon>Ecdysozoa</taxon>
        <taxon>Nematoda</taxon>
        <taxon>Chromadorea</taxon>
        <taxon>Rhabditida</taxon>
        <taxon>Tylenchina</taxon>
        <taxon>Tylenchomorpha</taxon>
        <taxon>Tylenchoidea</taxon>
        <taxon>Meloidogynidae</taxon>
        <taxon>Meloidogyninae</taxon>
        <taxon>Meloidogyne</taxon>
        <taxon>Meloidogyne incognita group</taxon>
    </lineage>
</organism>
<evidence type="ECO:0000313" key="2">
    <source>
        <dbReference type="Proteomes" id="UP000887563"/>
    </source>
</evidence>
<dbReference type="Proteomes" id="UP000887563">
    <property type="component" value="Unplaced"/>
</dbReference>
<name>A0A914L7I9_MELIC</name>
<protein>
    <submittedName>
        <fullName evidence="3">Candidate secreted effector</fullName>
    </submittedName>
</protein>
<feature type="region of interest" description="Disordered" evidence="1">
    <location>
        <begin position="59"/>
        <end position="82"/>
    </location>
</feature>
<evidence type="ECO:0000256" key="1">
    <source>
        <dbReference type="SAM" id="MobiDB-lite"/>
    </source>
</evidence>
<accession>A0A914L7I9</accession>
<feature type="region of interest" description="Disordered" evidence="1">
    <location>
        <begin position="1"/>
        <end position="23"/>
    </location>
</feature>